<evidence type="ECO:0000313" key="3">
    <source>
        <dbReference type="EMBL" id="SFE55102.1"/>
    </source>
</evidence>
<dbReference type="Proteomes" id="UP000199477">
    <property type="component" value="Unassembled WGS sequence"/>
</dbReference>
<dbReference type="EMBL" id="FONH01000003">
    <property type="protein sequence ID" value="SFE55102.1"/>
    <property type="molecule type" value="Genomic_DNA"/>
</dbReference>
<evidence type="ECO:0000313" key="4">
    <source>
        <dbReference type="Proteomes" id="UP000199477"/>
    </source>
</evidence>
<feature type="signal peptide" evidence="2">
    <location>
        <begin position="1"/>
        <end position="21"/>
    </location>
</feature>
<reference evidence="4" key="1">
    <citation type="submission" date="2016-10" db="EMBL/GenBank/DDBJ databases">
        <authorList>
            <person name="Varghese N."/>
            <person name="Submissions S."/>
        </authorList>
    </citation>
    <scope>NUCLEOTIDE SEQUENCE [LARGE SCALE GENOMIC DNA]</scope>
    <source>
        <strain evidence="4">UNC178MFTsu3.1</strain>
    </source>
</reference>
<dbReference type="STRING" id="500610.SAMN02799615_01146"/>
<protein>
    <submittedName>
        <fullName evidence="3">Uncharacterized protein</fullName>
    </submittedName>
</protein>
<sequence length="162" mass="16268">MNTKLIPTALALVLLATAAHAQTSSGGLNLKLPPGSVPASSSTAPARPSDAPPAMDAVNTRPAGTSTAASRPTPGVYYGDTSGRTAAQDEAEADAARPHCDDATYNQPQVHGSVGMGVVTGNHWGSGTYNSGAVNITQRTGDCSHPTGSIGLSIGVSRFNGR</sequence>
<feature type="compositionally biased region" description="Low complexity" evidence="1">
    <location>
        <begin position="33"/>
        <end position="54"/>
    </location>
</feature>
<keyword evidence="2" id="KW-0732">Signal</keyword>
<evidence type="ECO:0000256" key="1">
    <source>
        <dbReference type="SAM" id="MobiDB-lite"/>
    </source>
</evidence>
<organism evidence="3 4">
    <name type="scientific">Dyella marensis</name>
    <dbReference type="NCBI Taxonomy" id="500610"/>
    <lineage>
        <taxon>Bacteria</taxon>
        <taxon>Pseudomonadati</taxon>
        <taxon>Pseudomonadota</taxon>
        <taxon>Gammaproteobacteria</taxon>
        <taxon>Lysobacterales</taxon>
        <taxon>Rhodanobacteraceae</taxon>
        <taxon>Dyella</taxon>
    </lineage>
</organism>
<gene>
    <name evidence="3" type="ORF">SAMN02799615_01146</name>
</gene>
<dbReference type="AlphaFoldDB" id="A0A1I2BFX8"/>
<proteinExistence type="predicted"/>
<feature type="chain" id="PRO_5011589213" evidence="2">
    <location>
        <begin position="22"/>
        <end position="162"/>
    </location>
</feature>
<keyword evidence="4" id="KW-1185">Reference proteome</keyword>
<accession>A0A1I2BFX8</accession>
<feature type="region of interest" description="Disordered" evidence="1">
    <location>
        <begin position="24"/>
        <end position="101"/>
    </location>
</feature>
<name>A0A1I2BFX8_9GAMM</name>
<dbReference type="RefSeq" id="WP_026635923.1">
    <property type="nucleotide sequence ID" value="NZ_FONH01000003.1"/>
</dbReference>
<evidence type="ECO:0000256" key="2">
    <source>
        <dbReference type="SAM" id="SignalP"/>
    </source>
</evidence>